<organism evidence="1 2">
    <name type="scientific">Caerostris darwini</name>
    <dbReference type="NCBI Taxonomy" id="1538125"/>
    <lineage>
        <taxon>Eukaryota</taxon>
        <taxon>Metazoa</taxon>
        <taxon>Ecdysozoa</taxon>
        <taxon>Arthropoda</taxon>
        <taxon>Chelicerata</taxon>
        <taxon>Arachnida</taxon>
        <taxon>Araneae</taxon>
        <taxon>Araneomorphae</taxon>
        <taxon>Entelegynae</taxon>
        <taxon>Araneoidea</taxon>
        <taxon>Araneidae</taxon>
        <taxon>Caerostris</taxon>
    </lineage>
</organism>
<name>A0AAV4VUA6_9ARAC</name>
<dbReference type="EMBL" id="BPLQ01013667">
    <property type="protein sequence ID" value="GIY73922.1"/>
    <property type="molecule type" value="Genomic_DNA"/>
</dbReference>
<gene>
    <name evidence="1" type="primary">AVEN_100529_1</name>
    <name evidence="1" type="ORF">CDAR_280901</name>
</gene>
<reference evidence="1 2" key="1">
    <citation type="submission" date="2021-06" db="EMBL/GenBank/DDBJ databases">
        <title>Caerostris darwini draft genome.</title>
        <authorList>
            <person name="Kono N."/>
            <person name="Arakawa K."/>
        </authorList>
    </citation>
    <scope>NUCLEOTIDE SEQUENCE [LARGE SCALE GENOMIC DNA]</scope>
</reference>
<evidence type="ECO:0000313" key="2">
    <source>
        <dbReference type="Proteomes" id="UP001054837"/>
    </source>
</evidence>
<evidence type="ECO:0000313" key="1">
    <source>
        <dbReference type="EMBL" id="GIY73922.1"/>
    </source>
</evidence>
<comment type="caution">
    <text evidence="1">The sequence shown here is derived from an EMBL/GenBank/DDBJ whole genome shotgun (WGS) entry which is preliminary data.</text>
</comment>
<accession>A0AAV4VUA6</accession>
<dbReference type="InterPro" id="IPR013783">
    <property type="entry name" value="Ig-like_fold"/>
</dbReference>
<dbReference type="Gene3D" id="2.60.40.10">
    <property type="entry name" value="Immunoglobulins"/>
    <property type="match status" value="1"/>
</dbReference>
<protein>
    <submittedName>
        <fullName evidence="1">Uncharacterized protein</fullName>
    </submittedName>
</protein>
<keyword evidence="2" id="KW-1185">Reference proteome</keyword>
<dbReference type="SUPFAM" id="SSF48726">
    <property type="entry name" value="Immunoglobulin"/>
    <property type="match status" value="1"/>
</dbReference>
<dbReference type="Proteomes" id="UP001054837">
    <property type="component" value="Unassembled WGS sequence"/>
</dbReference>
<proteinExistence type="predicted"/>
<dbReference type="InterPro" id="IPR036179">
    <property type="entry name" value="Ig-like_dom_sf"/>
</dbReference>
<sequence length="86" mass="9803">MDCKQKHSFPNTKFPGLLLLPLWAEPTSRVHVEAAPENPYGLELVFEDVKYEDRGTYVCSAIIDGREAKTHFMLTVYRTCPITSTK</sequence>
<dbReference type="AlphaFoldDB" id="A0AAV4VUA6"/>